<dbReference type="NCBIfam" id="NF041551">
    <property type="entry name" value="YlcI_YnfO_N"/>
    <property type="match status" value="1"/>
</dbReference>
<keyword evidence="2" id="KW-1185">Reference proteome</keyword>
<reference evidence="1 2" key="1">
    <citation type="submission" date="2019-03" db="EMBL/GenBank/DDBJ databases">
        <title>Metabolic reconstructions from genomes of highly enriched 'Candidatus Accumulibacter' and 'Candidatus Competibacter' bioreactor populations.</title>
        <authorList>
            <person name="Annavajhala M.K."/>
            <person name="Welles L."/>
            <person name="Abbas B."/>
            <person name="Sorokin D."/>
            <person name="Park H."/>
            <person name="Van Loosdrecht M."/>
            <person name="Chandran K."/>
        </authorList>
    </citation>
    <scope>NUCLEOTIDE SEQUENCE [LARGE SCALE GENOMIC DNA]</scope>
    <source>
        <strain evidence="1 2">SBR_S</strain>
    </source>
</reference>
<dbReference type="RefSeq" id="WP_012806087.1">
    <property type="nucleotide sequence ID" value="NC_013190.1"/>
</dbReference>
<comment type="caution">
    <text evidence="1">The sequence shown here is derived from an EMBL/GenBank/DDBJ whole genome shotgun (WGS) entry which is preliminary data.</text>
</comment>
<evidence type="ECO:0000313" key="2">
    <source>
        <dbReference type="Proteomes" id="UP000749010"/>
    </source>
</evidence>
<dbReference type="EMBL" id="SPMY01000108">
    <property type="protein sequence ID" value="NMQ30065.1"/>
    <property type="molecule type" value="Genomic_DNA"/>
</dbReference>
<dbReference type="InterPro" id="IPR013321">
    <property type="entry name" value="Arc_rbn_hlx_hlx"/>
</dbReference>
<dbReference type="InterPro" id="IPR010985">
    <property type="entry name" value="Ribbon_hlx_hlx"/>
</dbReference>
<gene>
    <name evidence="1" type="ORF">E4Q23_21290</name>
</gene>
<evidence type="ECO:0000313" key="1">
    <source>
        <dbReference type="EMBL" id="NMQ30065.1"/>
    </source>
</evidence>
<organism evidence="1 2">
    <name type="scientific">Candidatus Accumulibacter phosphatis</name>
    <dbReference type="NCBI Taxonomy" id="327160"/>
    <lineage>
        <taxon>Bacteria</taxon>
        <taxon>Pseudomonadati</taxon>
        <taxon>Pseudomonadota</taxon>
        <taxon>Betaproteobacteria</taxon>
        <taxon>Candidatus Accumulibacter</taxon>
    </lineage>
</organism>
<dbReference type="Gene3D" id="1.10.1220.10">
    <property type="entry name" value="Met repressor-like"/>
    <property type="match status" value="1"/>
</dbReference>
<sequence length="83" mass="9296">MRNSQSTYPLRLPNSIKAEVVRRAKADGTSLNQFVATAVAEKLAAMNTATFFAERRERADFDAFDRIMQRQGGEPPQPDDLIP</sequence>
<proteinExistence type="predicted"/>
<accession>A0ABX1U2Z7</accession>
<dbReference type="SUPFAM" id="SSF47598">
    <property type="entry name" value="Ribbon-helix-helix"/>
    <property type="match status" value="1"/>
</dbReference>
<dbReference type="Proteomes" id="UP000749010">
    <property type="component" value="Unassembled WGS sequence"/>
</dbReference>
<name>A0ABX1U2Z7_9PROT</name>
<protein>
    <submittedName>
        <fullName evidence="1">Toxin-antitoxin system HicB family antitoxin</fullName>
    </submittedName>
</protein>